<feature type="region of interest" description="Disordered" evidence="1">
    <location>
        <begin position="289"/>
        <end position="316"/>
    </location>
</feature>
<gene>
    <name evidence="2" type="ORF">NQF64_08155</name>
</gene>
<accession>A0ABT3W983</accession>
<name>A0ABT3W983_9PROT</name>
<dbReference type="Pfam" id="PF07538">
    <property type="entry name" value="ChW"/>
    <property type="match status" value="1"/>
</dbReference>
<sequence>MPDTEKDQPRHHITDLKAGAHVMTLDAGVFCVFHAPGQMEAGPSGLPGIRISRAPGSPEDAVEVVTFAEDGWMGAANSAALVRIRRGPAGIMVTTYQDGQTGGEAPRLQVIRLIGGVPAGQVAGENVASIATGEAGTGRASVSGAAGQGTHEVIAHVQRRGDVGCAVGEWVGKKDSKRWVEGFSITPSGDDIKASDIEYQAVLGRGWLSPWAEGGQFCGSRGMSLPILGLRVRLKEAAAQNWSLELTACFTDGTESTLTEGEDDALQAESLAPLEAFCVSFVPLRQRKSVKASSTAGEGKAIKQGGTNTRTRSSKA</sequence>
<evidence type="ECO:0000313" key="3">
    <source>
        <dbReference type="Proteomes" id="UP001165648"/>
    </source>
</evidence>
<proteinExistence type="predicted"/>
<comment type="caution">
    <text evidence="2">The sequence shown here is derived from an EMBL/GenBank/DDBJ whole genome shotgun (WGS) entry which is preliminary data.</text>
</comment>
<dbReference type="EMBL" id="JANIDW010000004">
    <property type="protein sequence ID" value="MCX5615213.1"/>
    <property type="molecule type" value="Genomic_DNA"/>
</dbReference>
<dbReference type="RefSeq" id="WP_266107041.1">
    <property type="nucleotide sequence ID" value="NZ_JANIDW010000004.1"/>
</dbReference>
<keyword evidence="3" id="KW-1185">Reference proteome</keyword>
<dbReference type="InterPro" id="IPR006637">
    <property type="entry name" value="ChW"/>
</dbReference>
<feature type="compositionally biased region" description="Polar residues" evidence="1">
    <location>
        <begin position="305"/>
        <end position="316"/>
    </location>
</feature>
<evidence type="ECO:0000256" key="1">
    <source>
        <dbReference type="SAM" id="MobiDB-lite"/>
    </source>
</evidence>
<reference evidence="2 3" key="1">
    <citation type="submission" date="2022-07" db="EMBL/GenBank/DDBJ databases">
        <title>Bombella genomes.</title>
        <authorList>
            <person name="Harer L."/>
            <person name="Styblova S."/>
            <person name="Ehrmann M."/>
        </authorList>
    </citation>
    <scope>NUCLEOTIDE SEQUENCE [LARGE SCALE GENOMIC DNA]</scope>
    <source>
        <strain evidence="2 3">TMW 2.2558</strain>
    </source>
</reference>
<protein>
    <submittedName>
        <fullName evidence="2">Uncharacterized protein</fullName>
    </submittedName>
</protein>
<organism evidence="2 3">
    <name type="scientific">Bombella saccharophila</name>
    <dbReference type="NCBI Taxonomy" id="2967338"/>
    <lineage>
        <taxon>Bacteria</taxon>
        <taxon>Pseudomonadati</taxon>
        <taxon>Pseudomonadota</taxon>
        <taxon>Alphaproteobacteria</taxon>
        <taxon>Acetobacterales</taxon>
        <taxon>Acetobacteraceae</taxon>
        <taxon>Bombella</taxon>
    </lineage>
</organism>
<dbReference type="Proteomes" id="UP001165648">
    <property type="component" value="Unassembled WGS sequence"/>
</dbReference>
<evidence type="ECO:0000313" key="2">
    <source>
        <dbReference type="EMBL" id="MCX5615213.1"/>
    </source>
</evidence>